<dbReference type="EMBL" id="VTHL01000025">
    <property type="protein sequence ID" value="TYZ06325.1"/>
    <property type="molecule type" value="Genomic_DNA"/>
</dbReference>
<evidence type="ECO:0000313" key="2">
    <source>
        <dbReference type="EMBL" id="TYZ06325.1"/>
    </source>
</evidence>
<keyword evidence="1" id="KW-1133">Transmembrane helix</keyword>
<reference evidence="2 3" key="1">
    <citation type="submission" date="2019-08" db="EMBL/GenBank/DDBJ databases">
        <authorList>
            <person name="Seo M.-J."/>
        </authorList>
    </citation>
    <scope>NUCLEOTIDE SEQUENCE [LARGE SCALE GENOMIC DNA]</scope>
    <source>
        <strain evidence="2 3">KIGAM108</strain>
    </source>
</reference>
<evidence type="ECO:0000256" key="1">
    <source>
        <dbReference type="SAM" id="Phobius"/>
    </source>
</evidence>
<keyword evidence="1" id="KW-0472">Membrane</keyword>
<organism evidence="2 3">
    <name type="scientific">Hymenobacter lutimineralis</name>
    <dbReference type="NCBI Taxonomy" id="2606448"/>
    <lineage>
        <taxon>Bacteria</taxon>
        <taxon>Pseudomonadati</taxon>
        <taxon>Bacteroidota</taxon>
        <taxon>Cytophagia</taxon>
        <taxon>Cytophagales</taxon>
        <taxon>Hymenobacteraceae</taxon>
        <taxon>Hymenobacter</taxon>
    </lineage>
</organism>
<comment type="caution">
    <text evidence="2">The sequence shown here is derived from an EMBL/GenBank/DDBJ whole genome shotgun (WGS) entry which is preliminary data.</text>
</comment>
<dbReference type="InterPro" id="IPR008969">
    <property type="entry name" value="CarboxyPept-like_regulatory"/>
</dbReference>
<dbReference type="GO" id="GO:0004180">
    <property type="term" value="F:carboxypeptidase activity"/>
    <property type="evidence" value="ECO:0007669"/>
    <property type="project" value="UniProtKB-KW"/>
</dbReference>
<sequence length="355" mass="39968">MSCFRPWKRRLLTHKATIAGAITTPAGLRVGWRFLVAGQLLPSFSSATLLRFLFSTLSGNCLAINIRFSVVYKLCLFLLVSMVSFTGWAQTVTATGQVLNAQTKEPVPFAILGVPGKAIGTAADEQGRYLLRLPPDLRDTLIVSCVGFMPYVVAPAQWQAGQRVFQLQPLHQVLEGVTIQSRKVQPAKLGRTAEKADVRWMAGSSGKTTVDDEWGWELGTLLTPGRRSYLEELYVYFTDNKYERLRFRLNLYTVRSNRPDQLLSTQDVQLLCPPSRTGWLKLDLRPYHIVLNGQPVAATLQWLQSEKQAPENKYFSIPVVRQKQPGMVERENGQAAWTVHNLLPSLYFTVLTEEK</sequence>
<dbReference type="Proteomes" id="UP000322791">
    <property type="component" value="Unassembled WGS sequence"/>
</dbReference>
<dbReference type="AlphaFoldDB" id="A0A5D6UTQ0"/>
<keyword evidence="3" id="KW-1185">Reference proteome</keyword>
<dbReference type="Pfam" id="PF13715">
    <property type="entry name" value="CarbopepD_reg_2"/>
    <property type="match status" value="1"/>
</dbReference>
<evidence type="ECO:0000313" key="3">
    <source>
        <dbReference type="Proteomes" id="UP000322791"/>
    </source>
</evidence>
<feature type="transmembrane region" description="Helical" evidence="1">
    <location>
        <begin position="70"/>
        <end position="89"/>
    </location>
</feature>
<keyword evidence="2" id="KW-0378">Hydrolase</keyword>
<accession>A0A5D6UTQ0</accession>
<name>A0A5D6UTQ0_9BACT</name>
<gene>
    <name evidence="2" type="ORF">FY528_18295</name>
</gene>
<dbReference type="Gene3D" id="2.60.40.1120">
    <property type="entry name" value="Carboxypeptidase-like, regulatory domain"/>
    <property type="match status" value="1"/>
</dbReference>
<dbReference type="SUPFAM" id="SSF49464">
    <property type="entry name" value="Carboxypeptidase regulatory domain-like"/>
    <property type="match status" value="1"/>
</dbReference>
<keyword evidence="2" id="KW-0645">Protease</keyword>
<keyword evidence="1" id="KW-0812">Transmembrane</keyword>
<keyword evidence="2" id="KW-0121">Carboxypeptidase</keyword>
<proteinExistence type="predicted"/>
<protein>
    <submittedName>
        <fullName evidence="2">Carboxypeptidase-like regulatory domain-containing protein</fullName>
    </submittedName>
</protein>